<evidence type="ECO:0000256" key="3">
    <source>
        <dbReference type="SAM" id="Coils"/>
    </source>
</evidence>
<feature type="chain" id="PRO_5046691029" description="HlyD family efflux transporter periplasmic adaptor subunit" evidence="5">
    <location>
        <begin position="26"/>
        <end position="499"/>
    </location>
</feature>
<sequence length="499" mass="52898">MRKKAGKAVIYFLVLMLCCTVVARAASSITVAKVKTAKVGKGVLTQTVTGSGTITAKEEYSQSLPEGQKIKEILVKPQTAVEEGQALVQLDMDYLAEKIETKNREIEKLNLQLEQQKLAGQEDARTPETAQAQISLNNAEELLAQAQAAYDQAAAEYEELANNPPPAQTGNIPDTPPAADSGTEGDDSRNDAQGEYPDTGTGAPQNVDTSVSEYAQWEQKVQAAEEKMQGAADALNNQVISYNQAVEQYDLASQNEANAQQNEEKKKKSNSLSVEGIQVDIQGAEAELKKLTDIQSADGVVSAGASGIFQSAGAAGGAVTTGTEQIIIASETMEAKGQIAPEDAGKIQEGDKISVKLSGSTEAVTVRAERFEQASSQNTASPAGENQTESGGMVWCGQIEGKQLKLGTAFTYEASRESGSYEQVIPLGSLHEAQGQAFVLTAEVRDGILGKVYTAVSVPVTVLDKDDKNAAVKSAIGRNSLIITESSKYVEEGNQVRLE</sequence>
<keyword evidence="5" id="KW-0732">Signal</keyword>
<keyword evidence="7" id="KW-1185">Reference proteome</keyword>
<evidence type="ECO:0000313" key="6">
    <source>
        <dbReference type="EMBL" id="GAA6497676.1"/>
    </source>
</evidence>
<feature type="signal peptide" evidence="5">
    <location>
        <begin position="1"/>
        <end position="25"/>
    </location>
</feature>
<keyword evidence="2 3" id="KW-0175">Coiled coil</keyword>
<feature type="region of interest" description="Disordered" evidence="4">
    <location>
        <begin position="370"/>
        <end position="391"/>
    </location>
</feature>
<feature type="region of interest" description="Disordered" evidence="4">
    <location>
        <begin position="161"/>
        <end position="207"/>
    </location>
</feature>
<protein>
    <recommendedName>
        <fullName evidence="8">HlyD family efflux transporter periplasmic adaptor subunit</fullName>
    </recommendedName>
</protein>
<dbReference type="Gene3D" id="1.20.1600.10">
    <property type="entry name" value="Outer membrane efflux proteins (OEP)"/>
    <property type="match status" value="1"/>
</dbReference>
<gene>
    <name evidence="6" type="ORF">K340107D12_04920</name>
</gene>
<evidence type="ECO:0000256" key="2">
    <source>
        <dbReference type="ARBA" id="ARBA00023054"/>
    </source>
</evidence>
<proteinExistence type="predicted"/>
<evidence type="ECO:0000256" key="4">
    <source>
        <dbReference type="SAM" id="MobiDB-lite"/>
    </source>
</evidence>
<dbReference type="Proteomes" id="UP001600941">
    <property type="component" value="Unassembled WGS sequence"/>
</dbReference>
<name>A0ABQ0BMB7_9FIRM</name>
<dbReference type="PANTHER" id="PTHR32347">
    <property type="entry name" value="EFFLUX SYSTEM COMPONENT YKNX-RELATED"/>
    <property type="match status" value="1"/>
</dbReference>
<evidence type="ECO:0000313" key="7">
    <source>
        <dbReference type="Proteomes" id="UP001600941"/>
    </source>
</evidence>
<comment type="subcellular location">
    <subcellularLocation>
        <location evidence="1">Cell envelope</location>
    </subcellularLocation>
</comment>
<reference evidence="6 7" key="1">
    <citation type="submission" date="2024-04" db="EMBL/GenBank/DDBJ databases">
        <title>Defined microbial consortia suppress multidrug-resistant proinflammatory Enterobacteriaceae via ecological control.</title>
        <authorList>
            <person name="Furuichi M."/>
            <person name="Kawaguchi T."/>
            <person name="Pust M."/>
            <person name="Yasuma K."/>
            <person name="Plichta D."/>
            <person name="Hasegawa N."/>
            <person name="Ohya T."/>
            <person name="Bhattarai S."/>
            <person name="Sasajima S."/>
            <person name="Aoto Y."/>
            <person name="Tuganbaev T."/>
            <person name="Yaginuma M."/>
            <person name="Ueda M."/>
            <person name="Okahashi N."/>
            <person name="Amafuji K."/>
            <person name="Kiridooshi Y."/>
            <person name="Sugita K."/>
            <person name="Strazar M."/>
            <person name="Skelly A."/>
            <person name="Suda W."/>
            <person name="Hattori M."/>
            <person name="Nakamoto N."/>
            <person name="Caballero S."/>
            <person name="Norman J."/>
            <person name="Olle B."/>
            <person name="Tanoue T."/>
            <person name="Arita M."/>
            <person name="Bucci V."/>
            <person name="Atarashi K."/>
            <person name="Xavier R."/>
            <person name="Honda K."/>
        </authorList>
    </citation>
    <scope>NUCLEOTIDE SEQUENCE [LARGE SCALE GENOMIC DNA]</scope>
    <source>
        <strain evidence="7">k34-0107-D12</strain>
    </source>
</reference>
<dbReference type="PANTHER" id="PTHR32347:SF14">
    <property type="entry name" value="EFFLUX SYSTEM COMPONENT YKNX-RELATED"/>
    <property type="match status" value="1"/>
</dbReference>
<evidence type="ECO:0000256" key="5">
    <source>
        <dbReference type="SAM" id="SignalP"/>
    </source>
</evidence>
<accession>A0ABQ0BMB7</accession>
<dbReference type="InterPro" id="IPR050465">
    <property type="entry name" value="UPF0194_transport"/>
</dbReference>
<dbReference type="EMBL" id="BAABZQ010000001">
    <property type="protein sequence ID" value="GAA6497676.1"/>
    <property type="molecule type" value="Genomic_DNA"/>
</dbReference>
<feature type="compositionally biased region" description="Polar residues" evidence="4">
    <location>
        <begin position="373"/>
        <end position="390"/>
    </location>
</feature>
<evidence type="ECO:0000256" key="1">
    <source>
        <dbReference type="ARBA" id="ARBA00004196"/>
    </source>
</evidence>
<feature type="coiled-coil region" evidence="3">
    <location>
        <begin position="207"/>
        <end position="294"/>
    </location>
</feature>
<dbReference type="RefSeq" id="WP_227209728.1">
    <property type="nucleotide sequence ID" value="NZ_BAABZQ010000001.1"/>
</dbReference>
<comment type="caution">
    <text evidence="6">The sequence shown here is derived from an EMBL/GenBank/DDBJ whole genome shotgun (WGS) entry which is preliminary data.</text>
</comment>
<organism evidence="6 7">
    <name type="scientific">Blautia parvula</name>
    <dbReference type="NCBI Taxonomy" id="2877527"/>
    <lineage>
        <taxon>Bacteria</taxon>
        <taxon>Bacillati</taxon>
        <taxon>Bacillota</taxon>
        <taxon>Clostridia</taxon>
        <taxon>Lachnospirales</taxon>
        <taxon>Lachnospiraceae</taxon>
        <taxon>Blautia</taxon>
    </lineage>
</organism>
<evidence type="ECO:0008006" key="8">
    <source>
        <dbReference type="Google" id="ProtNLM"/>
    </source>
</evidence>